<evidence type="ECO:0000313" key="2">
    <source>
        <dbReference type="Proteomes" id="UP000305202"/>
    </source>
</evidence>
<name>A0ABY2SJ90_9HYPH</name>
<sequence length="86" mass="9859">MDYAKEIRMGIERTLYLNEDFYGKDCILHVTFLKTGQVSKNLRAEGYAPLCQAAVKAVRKADIPAVRDRKYKACPRQIVLDIKPIE</sequence>
<accession>A0ABY2SJ90</accession>
<reference evidence="1 2" key="1">
    <citation type="submission" date="2019-04" db="EMBL/GenBank/DDBJ databases">
        <authorList>
            <person name="Li M."/>
            <person name="Gao C."/>
        </authorList>
    </citation>
    <scope>NUCLEOTIDE SEQUENCE [LARGE SCALE GENOMIC DNA]</scope>
    <source>
        <strain evidence="1 2">BGMRC 2031</strain>
    </source>
</reference>
<dbReference type="InterPro" id="IPR014161">
    <property type="entry name" value="Tol-Pal_TolA"/>
</dbReference>
<organism evidence="1 2">
    <name type="scientific">Martelella alba</name>
    <dbReference type="NCBI Taxonomy" id="2590451"/>
    <lineage>
        <taxon>Bacteria</taxon>
        <taxon>Pseudomonadati</taxon>
        <taxon>Pseudomonadota</taxon>
        <taxon>Alphaproteobacteria</taxon>
        <taxon>Hyphomicrobiales</taxon>
        <taxon>Aurantimonadaceae</taxon>
        <taxon>Martelella</taxon>
    </lineage>
</organism>
<evidence type="ECO:0000313" key="1">
    <source>
        <dbReference type="EMBL" id="TKI05529.1"/>
    </source>
</evidence>
<comment type="caution">
    <text evidence="1">The sequence shown here is derived from an EMBL/GenBank/DDBJ whole genome shotgun (WGS) entry which is preliminary data.</text>
</comment>
<evidence type="ECO:0008006" key="3">
    <source>
        <dbReference type="Google" id="ProtNLM"/>
    </source>
</evidence>
<dbReference type="RefSeq" id="WP_136990818.1">
    <property type="nucleotide sequence ID" value="NZ_SZPQ01000019.1"/>
</dbReference>
<protein>
    <recommendedName>
        <fullName evidence="3">TonB C-terminal domain-containing protein</fullName>
    </recommendedName>
</protein>
<keyword evidence="2" id="KW-1185">Reference proteome</keyword>
<dbReference type="Pfam" id="PF06519">
    <property type="entry name" value="TolA"/>
    <property type="match status" value="1"/>
</dbReference>
<dbReference type="EMBL" id="SZPQ01000019">
    <property type="protein sequence ID" value="TKI05529.1"/>
    <property type="molecule type" value="Genomic_DNA"/>
</dbReference>
<proteinExistence type="predicted"/>
<dbReference type="SUPFAM" id="SSF74653">
    <property type="entry name" value="TolA/TonB C-terminal domain"/>
    <property type="match status" value="1"/>
</dbReference>
<dbReference type="Gene3D" id="3.30.1150.10">
    <property type="match status" value="1"/>
</dbReference>
<dbReference type="Proteomes" id="UP000305202">
    <property type="component" value="Unassembled WGS sequence"/>
</dbReference>
<gene>
    <name evidence="1" type="ORF">FCN80_14245</name>
</gene>